<dbReference type="Proteomes" id="UP001143910">
    <property type="component" value="Unassembled WGS sequence"/>
</dbReference>
<accession>A0ACC1MK38</accession>
<gene>
    <name evidence="1" type="ORF">NQ176_g9689</name>
</gene>
<organism evidence="1 2">
    <name type="scientific">Zarea fungicola</name>
    <dbReference type="NCBI Taxonomy" id="93591"/>
    <lineage>
        <taxon>Eukaryota</taxon>
        <taxon>Fungi</taxon>
        <taxon>Dikarya</taxon>
        <taxon>Ascomycota</taxon>
        <taxon>Pezizomycotina</taxon>
        <taxon>Sordariomycetes</taxon>
        <taxon>Hypocreomycetidae</taxon>
        <taxon>Hypocreales</taxon>
        <taxon>Cordycipitaceae</taxon>
        <taxon>Zarea</taxon>
    </lineage>
</organism>
<sequence>MSAPVEKPADANTAPAPIMNQQQQQPVQPAAGAPAHAPAQGGPINDQDMKVWTTRANDILARPSEHLNSSSPAGAQSWAAGFFDCFNPIDTCLVTCCLPCVTFGKAQHRMHRSGELEGYEPVNTSCLLLVGAAYVGCFCVPVAMQRQMLREKYNLEGNCAEDILRSWCCGCCTIIQHDKEAEHREALLRQGSVDTQYKANTGGMTYPAQ</sequence>
<dbReference type="EMBL" id="JANJQO010002309">
    <property type="protein sequence ID" value="KAJ2967377.1"/>
    <property type="molecule type" value="Genomic_DNA"/>
</dbReference>
<name>A0ACC1MK38_9HYPO</name>
<protein>
    <submittedName>
        <fullName evidence="1">Uncharacterized protein</fullName>
    </submittedName>
</protein>
<proteinExistence type="predicted"/>
<keyword evidence="2" id="KW-1185">Reference proteome</keyword>
<reference evidence="1" key="1">
    <citation type="submission" date="2022-08" db="EMBL/GenBank/DDBJ databases">
        <title>Genome Sequence of Lecanicillium fungicola.</title>
        <authorList>
            <person name="Buettner E."/>
        </authorList>
    </citation>
    <scope>NUCLEOTIDE SEQUENCE</scope>
    <source>
        <strain evidence="1">Babe33</strain>
    </source>
</reference>
<evidence type="ECO:0000313" key="1">
    <source>
        <dbReference type="EMBL" id="KAJ2967377.1"/>
    </source>
</evidence>
<comment type="caution">
    <text evidence="1">The sequence shown here is derived from an EMBL/GenBank/DDBJ whole genome shotgun (WGS) entry which is preliminary data.</text>
</comment>
<evidence type="ECO:0000313" key="2">
    <source>
        <dbReference type="Proteomes" id="UP001143910"/>
    </source>
</evidence>